<keyword evidence="4" id="KW-1185">Reference proteome</keyword>
<dbReference type="PANTHER" id="PTHR21198">
    <property type="entry name" value="GLUTAMATE RACEMASE"/>
    <property type="match status" value="1"/>
</dbReference>
<comment type="similarity">
    <text evidence="1">Belongs to the aspartate/glutamate racemases family.</text>
</comment>
<dbReference type="EMBL" id="JACHLK010000010">
    <property type="protein sequence ID" value="MBB6561951.1"/>
    <property type="molecule type" value="Genomic_DNA"/>
</dbReference>
<dbReference type="InterPro" id="IPR001920">
    <property type="entry name" value="Asp/Glu_race"/>
</dbReference>
<dbReference type="SUPFAM" id="SSF53681">
    <property type="entry name" value="Aspartate/glutamate racemase"/>
    <property type="match status" value="2"/>
</dbReference>
<dbReference type="GO" id="GO:0047689">
    <property type="term" value="F:aspartate racemase activity"/>
    <property type="evidence" value="ECO:0007669"/>
    <property type="project" value="UniProtKB-EC"/>
</dbReference>
<dbReference type="RefSeq" id="WP_221480315.1">
    <property type="nucleotide sequence ID" value="NZ_JACHLK010000010.1"/>
</dbReference>
<sequence length="239" mass="25616">MAAFQQEIHVKTIGLIGGMSAESTAEYYRLMNQEVRSRLGPLRSAQLILHSVDFGPIAQAQHEGRWDDAGALLADSARRLHAAGADAIVLCTNTMHKLAGTIAAATPLPFLHIADPVGEAARAQGVRRLGLLATAFTMEQPFLKDRLAQAHGLEILTPDAATRAEVHRVIYEELCQGVVREASRTFYQQAIAALQSQGCEAIVLGCTEIALLVQQAHSPLPLLDTTALHAKAAVDFALA</sequence>
<dbReference type="Proteomes" id="UP000575083">
    <property type="component" value="Unassembled WGS sequence"/>
</dbReference>
<name>A0A7X0PIB8_9BURK</name>
<dbReference type="PANTHER" id="PTHR21198:SF7">
    <property type="entry name" value="ASPARTATE-GLUTAMATE RACEMASE FAMILY"/>
    <property type="match status" value="1"/>
</dbReference>
<dbReference type="Gene3D" id="3.40.50.1860">
    <property type="match status" value="2"/>
</dbReference>
<protein>
    <submittedName>
        <fullName evidence="3">Aspartate racemase</fullName>
        <ecNumber evidence="3">5.1.1.13</ecNumber>
    </submittedName>
</protein>
<keyword evidence="2 3" id="KW-0413">Isomerase</keyword>
<dbReference type="Pfam" id="PF01177">
    <property type="entry name" value="Asp_Glu_race"/>
    <property type="match status" value="1"/>
</dbReference>
<organism evidence="3 4">
    <name type="scientific">Acidovorax soli</name>
    <dbReference type="NCBI Taxonomy" id="592050"/>
    <lineage>
        <taxon>Bacteria</taxon>
        <taxon>Pseudomonadati</taxon>
        <taxon>Pseudomonadota</taxon>
        <taxon>Betaproteobacteria</taxon>
        <taxon>Burkholderiales</taxon>
        <taxon>Comamonadaceae</taxon>
        <taxon>Acidovorax</taxon>
    </lineage>
</organism>
<evidence type="ECO:0000256" key="1">
    <source>
        <dbReference type="ARBA" id="ARBA00007847"/>
    </source>
</evidence>
<evidence type="ECO:0000313" key="3">
    <source>
        <dbReference type="EMBL" id="MBB6561951.1"/>
    </source>
</evidence>
<dbReference type="InterPro" id="IPR015942">
    <property type="entry name" value="Asp/Glu/hydantoin_racemase"/>
</dbReference>
<evidence type="ECO:0000313" key="4">
    <source>
        <dbReference type="Proteomes" id="UP000575083"/>
    </source>
</evidence>
<comment type="caution">
    <text evidence="3">The sequence shown here is derived from an EMBL/GenBank/DDBJ whole genome shotgun (WGS) entry which is preliminary data.</text>
</comment>
<dbReference type="InterPro" id="IPR004380">
    <property type="entry name" value="Asp_race"/>
</dbReference>
<dbReference type="NCBIfam" id="TIGR00035">
    <property type="entry name" value="asp_race"/>
    <property type="match status" value="1"/>
</dbReference>
<gene>
    <name evidence="3" type="ORF">HNP48_004653</name>
</gene>
<evidence type="ECO:0000256" key="2">
    <source>
        <dbReference type="ARBA" id="ARBA00023235"/>
    </source>
</evidence>
<accession>A0A7X0PIB8</accession>
<reference evidence="3 4" key="1">
    <citation type="submission" date="2020-08" db="EMBL/GenBank/DDBJ databases">
        <title>Functional genomics of gut bacteria from endangered species of beetles.</title>
        <authorList>
            <person name="Carlos-Shanley C."/>
        </authorList>
    </citation>
    <scope>NUCLEOTIDE SEQUENCE [LARGE SCALE GENOMIC DNA]</scope>
    <source>
        <strain evidence="3 4">S00198</strain>
    </source>
</reference>
<proteinExistence type="inferred from homology"/>
<dbReference type="AlphaFoldDB" id="A0A7X0PIB8"/>
<dbReference type="EC" id="5.1.1.13" evidence="3"/>